<comment type="caution">
    <text evidence="2">The sequence shown here is derived from an EMBL/GenBank/DDBJ whole genome shotgun (WGS) entry which is preliminary data.</text>
</comment>
<evidence type="ECO:0000256" key="1">
    <source>
        <dbReference type="SAM" id="MobiDB-lite"/>
    </source>
</evidence>
<sequence length="522" mass="57643">MAKEKKRSKKQLLSKERSLEKKRKKKEKKRSKEKNNSKYEEEEHEKEDPTINESTASTKGAIPIKLSAGIDPTPASTGWSWGAAFAAADTIRPDEKELDDDFLSRAAEADAAASSGWGKGGIVNISQLASSHVAKASAEKAKDVSTKASTEKAKDVSTKASTEKAKDVSTKASSEKAKDVSGRKRKKSESSTESNNHGSDDDYDDNSIASINSSESVLEGRTAVLPGDDETNITMVLVDKQSGLVYSSGERTNEGKRLQIGKTAGGSIEFDTNAIEEMKRLESGDNGPSFPYKTDEDDHCETPLQAYADIQSILDALCKSMGKSKSSLKIYDPYFCHGSVVNHLKSLGYTNVYNKKEDCYAVWETQGEPTFDVFITNPPYSADHIDKLMTYITSTKFGTKPWLLLMPNWVHKKDYYENSTTKNQINASYPFYIVPKKRYVYVPPPDFREKKASDVHKKSSPFVSMWYVWGGTSQKNDALMQAFQRSDAVSVCDVARSKSALRDLRRNGSSSGGGKSSSKKKK</sequence>
<evidence type="ECO:0000313" key="2">
    <source>
        <dbReference type="EMBL" id="KAK1737171.1"/>
    </source>
</evidence>
<dbReference type="Proteomes" id="UP001224775">
    <property type="component" value="Unassembled WGS sequence"/>
</dbReference>
<proteinExistence type="predicted"/>
<accession>A0AAD9D7L8</accession>
<reference evidence="2" key="1">
    <citation type="submission" date="2023-06" db="EMBL/GenBank/DDBJ databases">
        <title>Survivors Of The Sea: Transcriptome response of Skeletonema marinoi to long-term dormancy.</title>
        <authorList>
            <person name="Pinder M.I.M."/>
            <person name="Kourtchenko O."/>
            <person name="Robertson E.K."/>
            <person name="Larsson T."/>
            <person name="Maumus F."/>
            <person name="Osuna-Cruz C.M."/>
            <person name="Vancaester E."/>
            <person name="Stenow R."/>
            <person name="Vandepoele K."/>
            <person name="Ploug H."/>
            <person name="Bruchert V."/>
            <person name="Godhe A."/>
            <person name="Topel M."/>
        </authorList>
    </citation>
    <scope>NUCLEOTIDE SEQUENCE</scope>
    <source>
        <strain evidence="2">R05AC</strain>
    </source>
</reference>
<protein>
    <submittedName>
        <fullName evidence="2">Uncharacterized protein</fullName>
    </submittedName>
</protein>
<feature type="compositionally biased region" description="Polar residues" evidence="1">
    <location>
        <begin position="207"/>
        <end position="216"/>
    </location>
</feature>
<feature type="compositionally biased region" description="Basic residues" evidence="1">
    <location>
        <begin position="1"/>
        <end position="12"/>
    </location>
</feature>
<gene>
    <name evidence="2" type="ORF">QTG54_012038</name>
</gene>
<feature type="non-terminal residue" evidence="2">
    <location>
        <position position="522"/>
    </location>
</feature>
<feature type="region of interest" description="Disordered" evidence="1">
    <location>
        <begin position="131"/>
        <end position="219"/>
    </location>
</feature>
<feature type="compositionally biased region" description="Basic and acidic residues" evidence="1">
    <location>
        <begin position="137"/>
        <end position="182"/>
    </location>
</feature>
<feature type="region of interest" description="Disordered" evidence="1">
    <location>
        <begin position="1"/>
        <end position="77"/>
    </location>
</feature>
<feature type="region of interest" description="Disordered" evidence="1">
    <location>
        <begin position="502"/>
        <end position="522"/>
    </location>
</feature>
<keyword evidence="3" id="KW-1185">Reference proteome</keyword>
<evidence type="ECO:0000313" key="3">
    <source>
        <dbReference type="Proteomes" id="UP001224775"/>
    </source>
</evidence>
<organism evidence="2 3">
    <name type="scientific">Skeletonema marinoi</name>
    <dbReference type="NCBI Taxonomy" id="267567"/>
    <lineage>
        <taxon>Eukaryota</taxon>
        <taxon>Sar</taxon>
        <taxon>Stramenopiles</taxon>
        <taxon>Ochrophyta</taxon>
        <taxon>Bacillariophyta</taxon>
        <taxon>Coscinodiscophyceae</taxon>
        <taxon>Thalassiosirophycidae</taxon>
        <taxon>Thalassiosirales</taxon>
        <taxon>Skeletonemataceae</taxon>
        <taxon>Skeletonema</taxon>
        <taxon>Skeletonema marinoi-dohrnii complex</taxon>
    </lineage>
</organism>
<dbReference type="EMBL" id="JATAAI010000026">
    <property type="protein sequence ID" value="KAK1737171.1"/>
    <property type="molecule type" value="Genomic_DNA"/>
</dbReference>
<dbReference type="PANTHER" id="PTHR39444:SF3">
    <property type="entry name" value="SITE-SPECIFIC DNA-METHYLTRANSFERASE (ADENINE-SPECIFIC)"/>
    <property type="match status" value="1"/>
</dbReference>
<dbReference type="AlphaFoldDB" id="A0AAD9D7L8"/>
<feature type="compositionally biased region" description="Basic and acidic residues" evidence="1">
    <location>
        <begin position="33"/>
        <end position="49"/>
    </location>
</feature>
<feature type="compositionally biased region" description="Basic residues" evidence="1">
    <location>
        <begin position="20"/>
        <end position="32"/>
    </location>
</feature>
<dbReference type="PANTHER" id="PTHR39444">
    <property type="entry name" value="SITE-SPECIFIC DNA-METHYLTRANSFERASE (ADENINE-SPECIFIC)"/>
    <property type="match status" value="1"/>
</dbReference>
<name>A0AAD9D7L8_9STRA</name>